<reference evidence="3 4" key="1">
    <citation type="submission" date="2016-10" db="EMBL/GenBank/DDBJ databases">
        <title>Draft genome sequences of four alkaliphilic bacteria belonging to the Anaerobacillus genus.</title>
        <authorList>
            <person name="Bassil N.M."/>
            <person name="Lloyd J.R."/>
        </authorList>
    </citation>
    <scope>NUCLEOTIDE SEQUENCE [LARGE SCALE GENOMIC DNA]</scope>
    <source>
        <strain evidence="3 4">DSM 15340</strain>
    </source>
</reference>
<accession>A0A1S2L5K6</accession>
<evidence type="ECO:0000259" key="2">
    <source>
        <dbReference type="PROSITE" id="PS50975"/>
    </source>
</evidence>
<evidence type="ECO:0000313" key="4">
    <source>
        <dbReference type="Proteomes" id="UP000180098"/>
    </source>
</evidence>
<dbReference type="GO" id="GO:0018169">
    <property type="term" value="F:ribosomal S6-glutamic acid ligase activity"/>
    <property type="evidence" value="ECO:0007669"/>
    <property type="project" value="TreeGrafter"/>
</dbReference>
<dbReference type="PANTHER" id="PTHR21621">
    <property type="entry name" value="RIBOSOMAL PROTEIN S6 MODIFICATION PROTEIN"/>
    <property type="match status" value="1"/>
</dbReference>
<gene>
    <name evidence="3" type="ORF">BKP35_18440</name>
</gene>
<dbReference type="SUPFAM" id="SSF56059">
    <property type="entry name" value="Glutathione synthetase ATP-binding domain-like"/>
    <property type="match status" value="1"/>
</dbReference>
<keyword evidence="1" id="KW-0067">ATP-binding</keyword>
<evidence type="ECO:0000256" key="1">
    <source>
        <dbReference type="PROSITE-ProRule" id="PRU00409"/>
    </source>
</evidence>
<dbReference type="GO" id="GO:0046872">
    <property type="term" value="F:metal ion binding"/>
    <property type="evidence" value="ECO:0007669"/>
    <property type="project" value="InterPro"/>
</dbReference>
<dbReference type="GO" id="GO:0009432">
    <property type="term" value="P:SOS response"/>
    <property type="evidence" value="ECO:0007669"/>
    <property type="project" value="TreeGrafter"/>
</dbReference>
<dbReference type="EMBL" id="MLQQ01000058">
    <property type="protein sequence ID" value="OIJ07661.1"/>
    <property type="molecule type" value="Genomic_DNA"/>
</dbReference>
<dbReference type="Gene3D" id="3.30.470.20">
    <property type="entry name" value="ATP-grasp fold, B domain"/>
    <property type="match status" value="1"/>
</dbReference>
<proteinExistence type="predicted"/>
<organism evidence="3 4">
    <name type="scientific">Anaerobacillus arseniciselenatis</name>
    <dbReference type="NCBI Taxonomy" id="85682"/>
    <lineage>
        <taxon>Bacteria</taxon>
        <taxon>Bacillati</taxon>
        <taxon>Bacillota</taxon>
        <taxon>Bacilli</taxon>
        <taxon>Bacillales</taxon>
        <taxon>Bacillaceae</taxon>
        <taxon>Anaerobacillus</taxon>
    </lineage>
</organism>
<dbReference type="PANTHER" id="PTHR21621:SF0">
    <property type="entry name" value="BETA-CITRYLGLUTAMATE SYNTHASE B-RELATED"/>
    <property type="match status" value="1"/>
</dbReference>
<dbReference type="PROSITE" id="PS50975">
    <property type="entry name" value="ATP_GRASP"/>
    <property type="match status" value="1"/>
</dbReference>
<dbReference type="InterPro" id="IPR013651">
    <property type="entry name" value="ATP-grasp_RimK-type"/>
</dbReference>
<dbReference type="Pfam" id="PF08443">
    <property type="entry name" value="RimK"/>
    <property type="match status" value="1"/>
</dbReference>
<keyword evidence="4" id="KW-1185">Reference proteome</keyword>
<dbReference type="GO" id="GO:0005737">
    <property type="term" value="C:cytoplasm"/>
    <property type="evidence" value="ECO:0007669"/>
    <property type="project" value="TreeGrafter"/>
</dbReference>
<dbReference type="RefSeq" id="WP_071314850.1">
    <property type="nucleotide sequence ID" value="NZ_MLQQ01000058.1"/>
</dbReference>
<name>A0A1S2L5K6_9BACI</name>
<dbReference type="InterPro" id="IPR011761">
    <property type="entry name" value="ATP-grasp"/>
</dbReference>
<keyword evidence="1" id="KW-0547">Nucleotide-binding</keyword>
<evidence type="ECO:0000313" key="3">
    <source>
        <dbReference type="EMBL" id="OIJ07661.1"/>
    </source>
</evidence>
<dbReference type="GO" id="GO:0005524">
    <property type="term" value="F:ATP binding"/>
    <property type="evidence" value="ECO:0007669"/>
    <property type="project" value="UniProtKB-UniRule"/>
</dbReference>
<comment type="caution">
    <text evidence="3">The sequence shown here is derived from an EMBL/GenBank/DDBJ whole genome shotgun (WGS) entry which is preliminary data.</text>
</comment>
<dbReference type="AlphaFoldDB" id="A0A1S2L5K6"/>
<protein>
    <recommendedName>
        <fullName evidence="2">ATP-grasp domain-containing protein</fullName>
    </recommendedName>
</protein>
<dbReference type="Proteomes" id="UP000180098">
    <property type="component" value="Unassembled WGS sequence"/>
</dbReference>
<sequence length="269" mass="30974">MTRRRYLALIQQSVNKDDISFEEISADYLYRAHLKQDLKSFIMHDVEIGLNNASAAKVAMSKSATYATLKRENIPAIEHVFIMNSNSRFISRDSFQLARELFYQWGETVVLKQDNGSQGNNVYKISDIVELNKQLQSIFSLQANASISPYYEAIFEYRIVTLLGEPKLLLAKERTRSWKHNLISGALSKDVEPTKIPLLSEIASKVAKAMELDFCSIDILETTSGLRVLEVNEQVMLDEYCKNNQNREEKVAQLYREAILERFKRIDFT</sequence>
<feature type="domain" description="ATP-grasp" evidence="2">
    <location>
        <begin position="66"/>
        <end position="260"/>
    </location>
</feature>